<gene>
    <name evidence="2" type="ORF">MUK42_33902</name>
</gene>
<evidence type="ECO:0000313" key="2">
    <source>
        <dbReference type="EMBL" id="URD76876.1"/>
    </source>
</evidence>
<dbReference type="Proteomes" id="UP001055439">
    <property type="component" value="Chromosome 1"/>
</dbReference>
<organism evidence="2 3">
    <name type="scientific">Musa troglodytarum</name>
    <name type="common">fe'i banana</name>
    <dbReference type="NCBI Taxonomy" id="320322"/>
    <lineage>
        <taxon>Eukaryota</taxon>
        <taxon>Viridiplantae</taxon>
        <taxon>Streptophyta</taxon>
        <taxon>Embryophyta</taxon>
        <taxon>Tracheophyta</taxon>
        <taxon>Spermatophyta</taxon>
        <taxon>Magnoliopsida</taxon>
        <taxon>Liliopsida</taxon>
        <taxon>Zingiberales</taxon>
        <taxon>Musaceae</taxon>
        <taxon>Musa</taxon>
    </lineage>
</organism>
<evidence type="ECO:0000256" key="1">
    <source>
        <dbReference type="SAM" id="MobiDB-lite"/>
    </source>
</evidence>
<sequence>TRVPGALDGLRSRTRNGLPRPTVDPVTRIRSSGSQMRILPPRTRLSSCMHLITIKAELKAPLRDLYMLGIDKKPREGADDRPRSDGYARAFLDIEAGVAFARCHCDWPLYLQGLVKVWRKQNGVRTDHLRIAMPKQG</sequence>
<reference evidence="2" key="1">
    <citation type="submission" date="2022-05" db="EMBL/GenBank/DDBJ databases">
        <title>The Musa troglodytarum L. genome provides insights into the mechanism of non-climacteric behaviour and enrichment of carotenoids.</title>
        <authorList>
            <person name="Wang J."/>
        </authorList>
    </citation>
    <scope>NUCLEOTIDE SEQUENCE</scope>
    <source>
        <tissue evidence="2">Leaf</tissue>
    </source>
</reference>
<dbReference type="EMBL" id="CP097502">
    <property type="protein sequence ID" value="URD76876.1"/>
    <property type="molecule type" value="Genomic_DNA"/>
</dbReference>
<proteinExistence type="predicted"/>
<name>A0A9E7JDG1_9LILI</name>
<keyword evidence="3" id="KW-1185">Reference proteome</keyword>
<dbReference type="AlphaFoldDB" id="A0A9E7JDG1"/>
<evidence type="ECO:0000313" key="3">
    <source>
        <dbReference type="Proteomes" id="UP001055439"/>
    </source>
</evidence>
<feature type="region of interest" description="Disordered" evidence="1">
    <location>
        <begin position="1"/>
        <end position="22"/>
    </location>
</feature>
<accession>A0A9E7JDG1</accession>
<feature type="non-terminal residue" evidence="2">
    <location>
        <position position="1"/>
    </location>
</feature>
<protein>
    <submittedName>
        <fullName evidence="2">Uncharacterized protein</fullName>
    </submittedName>
</protein>